<dbReference type="GeneID" id="19969372"/>
<sequence>MSHEDLKSSAHVWGGDGNEGDNSQQRQSLSDAPTQQEATPSDAPPAYSSSSHGTSTGASTNPNASTGIATTTSTSPSRSHPPTNPLAQLASLASLPFHQYQVPASALNPDRTTLTTTHAPFLTNPDSLTNLILQQSALPPKPSLRISGTHKTSSGETTTDFDLTLSLLPLLDVTEPSSSRLRLHPPPQTSGGGGGGSGGSKLFSKSSSSFSSRERSPLDIWARHFCVTDKSEHRSLRLHRRIEGVSAAAALLEGHVRTLLAALKYRGKLDVAFPVEYEDVVVHKRPGNWLVGLLRIYPEKRFEVGEVVWGFGGSASGGGDDGSVLVGLWWREWEGVVRNAVLARVKGRVGVEDWVCWRMGAREAERRVEWGVDWAGDTF</sequence>
<dbReference type="RefSeq" id="XP_008714611.1">
    <property type="nucleotide sequence ID" value="XM_008716389.1"/>
</dbReference>
<feature type="region of interest" description="Disordered" evidence="1">
    <location>
        <begin position="1"/>
        <end position="86"/>
    </location>
</feature>
<dbReference type="eggNOG" id="ENOG502SP6Z">
    <property type="taxonomic scope" value="Eukaryota"/>
</dbReference>
<feature type="compositionally biased region" description="Gly residues" evidence="1">
    <location>
        <begin position="190"/>
        <end position="199"/>
    </location>
</feature>
<dbReference type="Proteomes" id="UP000030752">
    <property type="component" value="Unassembled WGS sequence"/>
</dbReference>
<feature type="region of interest" description="Disordered" evidence="1">
    <location>
        <begin position="139"/>
        <end position="158"/>
    </location>
</feature>
<evidence type="ECO:0000313" key="3">
    <source>
        <dbReference type="Proteomes" id="UP000030752"/>
    </source>
</evidence>
<evidence type="ECO:0000256" key="1">
    <source>
        <dbReference type="SAM" id="MobiDB-lite"/>
    </source>
</evidence>
<dbReference type="VEuPathDB" id="FungiDB:HMPREF1541_02033"/>
<dbReference type="AlphaFoldDB" id="W2S2S7"/>
<accession>W2S2S7</accession>
<dbReference type="InParanoid" id="W2S2S7"/>
<proteinExistence type="predicted"/>
<reference evidence="2 3" key="1">
    <citation type="submission" date="2013-03" db="EMBL/GenBank/DDBJ databases">
        <title>The Genome Sequence of Phialophora europaea CBS 101466.</title>
        <authorList>
            <consortium name="The Broad Institute Genomics Platform"/>
            <person name="Cuomo C."/>
            <person name="de Hoog S."/>
            <person name="Gorbushina A."/>
            <person name="Walker B."/>
            <person name="Young S.K."/>
            <person name="Zeng Q."/>
            <person name="Gargeya S."/>
            <person name="Fitzgerald M."/>
            <person name="Haas B."/>
            <person name="Abouelleil A."/>
            <person name="Allen A.W."/>
            <person name="Alvarado L."/>
            <person name="Arachchi H.M."/>
            <person name="Berlin A.M."/>
            <person name="Chapman S.B."/>
            <person name="Gainer-Dewar J."/>
            <person name="Goldberg J."/>
            <person name="Griggs A."/>
            <person name="Gujja S."/>
            <person name="Hansen M."/>
            <person name="Howarth C."/>
            <person name="Imamovic A."/>
            <person name="Ireland A."/>
            <person name="Larimer J."/>
            <person name="McCowan C."/>
            <person name="Murphy C."/>
            <person name="Pearson M."/>
            <person name="Poon T.W."/>
            <person name="Priest M."/>
            <person name="Roberts A."/>
            <person name="Saif S."/>
            <person name="Shea T."/>
            <person name="Sisk P."/>
            <person name="Sykes S."/>
            <person name="Wortman J."/>
            <person name="Nusbaum C."/>
            <person name="Birren B."/>
        </authorList>
    </citation>
    <scope>NUCLEOTIDE SEQUENCE [LARGE SCALE GENOMIC DNA]</scope>
    <source>
        <strain evidence="2 3">CBS 101466</strain>
    </source>
</reference>
<evidence type="ECO:0000313" key="2">
    <source>
        <dbReference type="EMBL" id="ETN42875.1"/>
    </source>
</evidence>
<dbReference type="EMBL" id="KB822718">
    <property type="protein sequence ID" value="ETN42875.1"/>
    <property type="molecule type" value="Genomic_DNA"/>
</dbReference>
<feature type="compositionally biased region" description="Low complexity" evidence="1">
    <location>
        <begin position="200"/>
        <end position="211"/>
    </location>
</feature>
<organism evidence="2 3">
    <name type="scientific">Cyphellophora europaea (strain CBS 101466)</name>
    <name type="common">Phialophora europaea</name>
    <dbReference type="NCBI Taxonomy" id="1220924"/>
    <lineage>
        <taxon>Eukaryota</taxon>
        <taxon>Fungi</taxon>
        <taxon>Dikarya</taxon>
        <taxon>Ascomycota</taxon>
        <taxon>Pezizomycotina</taxon>
        <taxon>Eurotiomycetes</taxon>
        <taxon>Chaetothyriomycetidae</taxon>
        <taxon>Chaetothyriales</taxon>
        <taxon>Cyphellophoraceae</taxon>
        <taxon>Cyphellophora</taxon>
    </lineage>
</organism>
<feature type="compositionally biased region" description="Low complexity" evidence="1">
    <location>
        <begin position="38"/>
        <end position="86"/>
    </location>
</feature>
<protein>
    <submittedName>
        <fullName evidence="2">Uncharacterized protein</fullName>
    </submittedName>
</protein>
<dbReference type="HOGENOM" id="CLU_053392_1_0_1"/>
<feature type="compositionally biased region" description="Polar residues" evidence="1">
    <location>
        <begin position="20"/>
        <end position="37"/>
    </location>
</feature>
<dbReference type="PANTHER" id="PTHR37848">
    <property type="entry name" value="EXPRESSED PROTEIN"/>
    <property type="match status" value="1"/>
</dbReference>
<feature type="region of interest" description="Disordered" evidence="1">
    <location>
        <begin position="176"/>
        <end position="212"/>
    </location>
</feature>
<keyword evidence="3" id="KW-1185">Reference proteome</keyword>
<dbReference type="OrthoDB" id="203796at2759"/>
<name>W2S2S7_CYPE1</name>
<gene>
    <name evidence="2" type="ORF">HMPREF1541_02033</name>
</gene>
<dbReference type="PANTHER" id="PTHR37848:SF1">
    <property type="entry name" value="SUN DOMAIN-CONTAINING PROTEIN"/>
    <property type="match status" value="1"/>
</dbReference>